<reference evidence="4" key="2">
    <citation type="submission" date="2025-08" db="UniProtKB">
        <authorList>
            <consortium name="Ensembl"/>
        </authorList>
    </citation>
    <scope>IDENTIFICATION</scope>
</reference>
<reference evidence="4" key="3">
    <citation type="submission" date="2025-09" db="UniProtKB">
        <authorList>
            <consortium name="Ensembl"/>
        </authorList>
    </citation>
    <scope>IDENTIFICATION</scope>
</reference>
<keyword evidence="5" id="KW-1185">Reference proteome</keyword>
<evidence type="ECO:0000313" key="4">
    <source>
        <dbReference type="Ensembl" id="ENSONIP00000045575.1"/>
    </source>
</evidence>
<dbReference type="Pfam" id="PF10650">
    <property type="entry name" value="zf-C3H1"/>
    <property type="match status" value="1"/>
</dbReference>
<feature type="region of interest" description="Disordered" evidence="2">
    <location>
        <begin position="273"/>
        <end position="292"/>
    </location>
</feature>
<proteinExistence type="predicted"/>
<feature type="region of interest" description="Disordered" evidence="2">
    <location>
        <begin position="104"/>
        <end position="150"/>
    </location>
</feature>
<feature type="region of interest" description="Disordered" evidence="2">
    <location>
        <begin position="443"/>
        <end position="473"/>
    </location>
</feature>
<evidence type="ECO:0000256" key="1">
    <source>
        <dbReference type="SAM" id="Coils"/>
    </source>
</evidence>
<dbReference type="PANTHER" id="PTHR21563:SF3">
    <property type="entry name" value="ZINC FINGER C3H1 DOMAIN-CONTAINING PROTEIN"/>
    <property type="match status" value="1"/>
</dbReference>
<feature type="region of interest" description="Disordered" evidence="2">
    <location>
        <begin position="823"/>
        <end position="863"/>
    </location>
</feature>
<feature type="compositionally biased region" description="Basic and acidic residues" evidence="2">
    <location>
        <begin position="314"/>
        <end position="323"/>
    </location>
</feature>
<sequence length="1527" mass="171065">MKLVGGRKRTCSKVRRRVRTPSVVTRLSPVLTHLCLLSPRTGTTASLRASRAWTPRGTSTSTTTTTRWRWTRTVRRVHQSRRRRTATCCLWRRQRASLTCTAPTPFLSEWNSRSPSSPAALRHSSPTSSLPPPPDELEPPPKPPFADEAEEEEMLLRETCLMSMANKRVVVSEKSSSAPPSPGGPPPADLQPPPRGNLSTVSLNTVPQPRPNKAARAHLIARAPLVLPRHKAVVVSLNDSDDSDSDMDACSSSQAVFGGLEFMIKEARRTVEAAKPKGASASEKENNPVRTPEALPDAKKAEYRLLKEEIASRERQRMMKEQSPRGSASPATADSDSSLKPTAELKLSEAELKLTKHRELLQRDEAMLRHLLQQELKKNESLKAAEAKVAKLREQLQASERIVSANKMLLRKLREQVHRVEQRVSVKKTVAVRLEQELLQAHLAAGRAPKRRADSSRPTLSKLPRRDAAPRGSERHFAELIAQKQRLQQLESEYALKIQKLKEAQALRNKGIPPELPVEPPSRPATPPEPQVQLPQPSLHDLSQDKLTLDSEDAAEAEDHEPEPVPAAVARGSRRSSFRQSSCSFTKPHLDAASSAPPKDIGTAAKPVKALPSSSAGVELPVEMFAGLDVDALKRLYQQKTPLRELLLLELQVLGEDVDPAAQVFPAEVETAVSSSSSSELRPLPFRPYHSPLLVFRSYRFSPYYRTKEKLSLSSVTYSNAIEAKKCFCRFDLTGTCNDDGCRWQHMRNCTLSGNQLFQDILSYDLSLIGCSDSSSDEDVCAATEKYMKRLFGSNKDRMGVDQKAVLLVSKVNESKRHVPPYTTYKDARRWRPKPSTQSDLSPEDDGSDDEGMAADHMTPGRDGSAHIVLSTLDACVTSEDKRYFISETDDIANLEVSVLESPRDTQLWIKLAFKYLNQSEISAAECLEAALNTLSRALESNCDNPEVWSHYLSLFSRRGSREEVQEMCEMAVEHAPDYRVWWNYLNLESSFEGKDYVCERLLQFLLAESSSGVMEKLSFQLMEALLYRVQLSLFTGRLESALAVLQNALKSPQDRSIADHLTAADRALLWLSYIHLTEFDRLPACLYDPAESGPSRVVSREPFLLPWRTPRDVRTPADILVAFFQDGVRQCSDEHASDSERTLACLPLHTNLIFLYKLLQRYSEGIALCESLLEFCPESCILRDALAGLHLHGGSGDRAVSMWLHALAECPHNAEVFYHCCKFLMAQEKAGAITPLFRGFVLSLCEDEQSPRTPVDVLRYILGFSSSSELLGGPVIKKELQERLRQQMSFLHLIHCRWQWLHGSVEDAAEAFERALGAVTQLEELHRLWMDYLMFSCSPQARAASQSRTFSDLVQRCLSTTPSRLELPFNPAEFWNCYRFHNKVVALYLSCLPPSQHALLLERLSYTMPNNTELGLRLLHQEWLDGNVEHLKFQARMLSGNVPKCLSSWKIAIAVEEELKERAEVRHMFQQALQNLPLSAALWKHRLLLEAAEGGASERLRRLWDCCQRAGVSVSGGVGPSLGEDG</sequence>
<feature type="region of interest" description="Disordered" evidence="2">
    <location>
        <begin position="552"/>
        <end position="601"/>
    </location>
</feature>
<dbReference type="Proteomes" id="UP000005207">
    <property type="component" value="Linkage group LG7"/>
</dbReference>
<dbReference type="GO" id="GO:0000178">
    <property type="term" value="C:exosome (RNase complex)"/>
    <property type="evidence" value="ECO:0007669"/>
    <property type="project" value="TreeGrafter"/>
</dbReference>
<dbReference type="PANTHER" id="PTHR21563">
    <property type="entry name" value="ZINC FINGER C3H1 DOMAIN-CONTAINING PROTEIN"/>
    <property type="match status" value="1"/>
</dbReference>
<feature type="compositionally biased region" description="Acidic residues" evidence="2">
    <location>
        <begin position="842"/>
        <end position="853"/>
    </location>
</feature>
<evidence type="ECO:0000259" key="3">
    <source>
        <dbReference type="Pfam" id="PF10650"/>
    </source>
</evidence>
<feature type="compositionally biased region" description="Pro residues" evidence="2">
    <location>
        <begin position="129"/>
        <end position="144"/>
    </location>
</feature>
<dbReference type="GO" id="GO:0006396">
    <property type="term" value="P:RNA processing"/>
    <property type="evidence" value="ECO:0007669"/>
    <property type="project" value="InterPro"/>
</dbReference>
<dbReference type="InterPro" id="IPR039278">
    <property type="entry name" value="Red1"/>
</dbReference>
<evidence type="ECO:0000313" key="5">
    <source>
        <dbReference type="Proteomes" id="UP000005207"/>
    </source>
</evidence>
<dbReference type="InterPro" id="IPR019607">
    <property type="entry name" value="Putative_zinc-finger_domain"/>
</dbReference>
<dbReference type="InterPro" id="IPR011990">
    <property type="entry name" value="TPR-like_helical_dom_sf"/>
</dbReference>
<feature type="compositionally biased region" description="Low complexity" evidence="2">
    <location>
        <begin position="327"/>
        <end position="340"/>
    </location>
</feature>
<feature type="compositionally biased region" description="Acidic residues" evidence="2">
    <location>
        <begin position="552"/>
        <end position="561"/>
    </location>
</feature>
<organism evidence="4 5">
    <name type="scientific">Oreochromis niloticus</name>
    <name type="common">Nile tilapia</name>
    <name type="synonym">Tilapia nilotica</name>
    <dbReference type="NCBI Taxonomy" id="8128"/>
    <lineage>
        <taxon>Eukaryota</taxon>
        <taxon>Metazoa</taxon>
        <taxon>Chordata</taxon>
        <taxon>Craniata</taxon>
        <taxon>Vertebrata</taxon>
        <taxon>Euteleostomi</taxon>
        <taxon>Actinopterygii</taxon>
        <taxon>Neopterygii</taxon>
        <taxon>Teleostei</taxon>
        <taxon>Neoteleostei</taxon>
        <taxon>Acanthomorphata</taxon>
        <taxon>Ovalentaria</taxon>
        <taxon>Cichlomorphae</taxon>
        <taxon>Cichliformes</taxon>
        <taxon>Cichlidae</taxon>
        <taxon>African cichlids</taxon>
        <taxon>Pseudocrenilabrinae</taxon>
        <taxon>Oreochromini</taxon>
        <taxon>Oreochromis</taxon>
    </lineage>
</organism>
<dbReference type="InterPro" id="IPR003107">
    <property type="entry name" value="HAT"/>
</dbReference>
<dbReference type="GO" id="GO:0005634">
    <property type="term" value="C:nucleus"/>
    <property type="evidence" value="ECO:0007669"/>
    <property type="project" value="TreeGrafter"/>
</dbReference>
<dbReference type="SMART" id="SM00386">
    <property type="entry name" value="HAT"/>
    <property type="match status" value="5"/>
</dbReference>
<protein>
    <submittedName>
        <fullName evidence="4">Zinc finger C3H1-type containing</fullName>
    </submittedName>
</protein>
<gene>
    <name evidence="4" type="primary">ZFC3H1</name>
</gene>
<feature type="region of interest" description="Disordered" evidence="2">
    <location>
        <begin position="171"/>
        <end position="210"/>
    </location>
</feature>
<reference evidence="5" key="1">
    <citation type="submission" date="2012-01" db="EMBL/GenBank/DDBJ databases">
        <title>The Genome Sequence of Oreochromis niloticus (Nile Tilapia).</title>
        <authorList>
            <consortium name="Broad Institute Genome Assembly Team"/>
            <consortium name="Broad Institute Sequencing Platform"/>
            <person name="Di Palma F."/>
            <person name="Johnson J."/>
            <person name="Lander E.S."/>
            <person name="Lindblad-Toh K."/>
        </authorList>
    </citation>
    <scope>NUCLEOTIDE SEQUENCE [LARGE SCALE GENOMIC DNA]</scope>
</reference>
<feature type="compositionally biased region" description="Pro residues" evidence="2">
    <location>
        <begin position="514"/>
        <end position="530"/>
    </location>
</feature>
<dbReference type="SUPFAM" id="SSF48452">
    <property type="entry name" value="TPR-like"/>
    <property type="match status" value="2"/>
</dbReference>
<keyword evidence="1" id="KW-0175">Coiled coil</keyword>
<feature type="coiled-coil region" evidence="1">
    <location>
        <begin position="473"/>
        <end position="507"/>
    </location>
</feature>
<feature type="compositionally biased region" description="Polar residues" evidence="2">
    <location>
        <begin position="197"/>
        <end position="207"/>
    </location>
</feature>
<accession>A0A669CBM4</accession>
<feature type="compositionally biased region" description="Basic and acidic residues" evidence="2">
    <location>
        <begin position="464"/>
        <end position="473"/>
    </location>
</feature>
<feature type="coiled-coil region" evidence="1">
    <location>
        <begin position="347"/>
        <end position="402"/>
    </location>
</feature>
<name>A0A669CBM4_ORENI</name>
<dbReference type="Gene3D" id="1.25.40.10">
    <property type="entry name" value="Tetratricopeptide repeat domain"/>
    <property type="match status" value="3"/>
</dbReference>
<evidence type="ECO:0000256" key="2">
    <source>
        <dbReference type="SAM" id="MobiDB-lite"/>
    </source>
</evidence>
<feature type="compositionally biased region" description="Pro residues" evidence="2">
    <location>
        <begin position="179"/>
        <end position="195"/>
    </location>
</feature>
<feature type="domain" description="Putative zinc-finger" evidence="3">
    <location>
        <begin position="728"/>
        <end position="748"/>
    </location>
</feature>
<dbReference type="GeneTree" id="ENSGT00390000001116"/>
<feature type="region of interest" description="Disordered" evidence="2">
    <location>
        <begin position="314"/>
        <end position="340"/>
    </location>
</feature>
<dbReference type="Ensembl" id="ENSONIT00000074166.1">
    <property type="protein sequence ID" value="ENSONIP00000045575.1"/>
    <property type="gene ID" value="ENSONIG00000018271.2"/>
</dbReference>
<feature type="region of interest" description="Disordered" evidence="2">
    <location>
        <begin position="509"/>
        <end position="538"/>
    </location>
</feature>